<keyword evidence="1" id="KW-0802">TPR repeat</keyword>
<evidence type="ECO:0000256" key="1">
    <source>
        <dbReference type="PROSITE-ProRule" id="PRU00339"/>
    </source>
</evidence>
<dbReference type="Proteomes" id="UP000182444">
    <property type="component" value="Chromosome 1F"/>
</dbReference>
<organism evidence="3 4">
    <name type="scientific">Yarrowia lipolytica</name>
    <name type="common">Candida lipolytica</name>
    <dbReference type="NCBI Taxonomy" id="4952"/>
    <lineage>
        <taxon>Eukaryota</taxon>
        <taxon>Fungi</taxon>
        <taxon>Dikarya</taxon>
        <taxon>Ascomycota</taxon>
        <taxon>Saccharomycotina</taxon>
        <taxon>Dipodascomycetes</taxon>
        <taxon>Dipodascales</taxon>
        <taxon>Dipodascales incertae sedis</taxon>
        <taxon>Yarrowia</taxon>
    </lineage>
</organism>
<dbReference type="SUPFAM" id="SSF48452">
    <property type="entry name" value="TPR-like"/>
    <property type="match status" value="1"/>
</dbReference>
<dbReference type="SMART" id="SM00028">
    <property type="entry name" value="TPR"/>
    <property type="match status" value="3"/>
</dbReference>
<gene>
    <name evidence="3" type="ORF">YALI1_F17066g</name>
</gene>
<dbReference type="KEGG" id="yli:2908199"/>
<dbReference type="PANTHER" id="PTHR46014">
    <property type="entry name" value="TETRATRICOPEPTIDE REPEAT PROTEIN 1"/>
    <property type="match status" value="1"/>
</dbReference>
<feature type="region of interest" description="Disordered" evidence="2">
    <location>
        <begin position="14"/>
        <end position="114"/>
    </location>
</feature>
<dbReference type="GeneID" id="2908199"/>
<dbReference type="InterPro" id="IPR052769">
    <property type="entry name" value="TPR_domain_protein"/>
</dbReference>
<evidence type="ECO:0000256" key="2">
    <source>
        <dbReference type="SAM" id="MobiDB-lite"/>
    </source>
</evidence>
<evidence type="ECO:0000313" key="4">
    <source>
        <dbReference type="Proteomes" id="UP000182444"/>
    </source>
</evidence>
<dbReference type="AlphaFoldDB" id="A0A1D8NNA6"/>
<dbReference type="PANTHER" id="PTHR46014:SF1">
    <property type="entry name" value="TETRATRICOPEPTIDE REPEAT PROTEIN 1"/>
    <property type="match status" value="1"/>
</dbReference>
<name>A0A1D8NNA6_YARLL</name>
<reference evidence="3 4" key="1">
    <citation type="journal article" date="2016" name="PLoS ONE">
        <title>Sequence Assembly of Yarrowia lipolytica Strain W29/CLIB89 Shows Transposable Element Diversity.</title>
        <authorList>
            <person name="Magnan C."/>
            <person name="Yu J."/>
            <person name="Chang I."/>
            <person name="Jahn E."/>
            <person name="Kanomata Y."/>
            <person name="Wu J."/>
            <person name="Zeller M."/>
            <person name="Oakes M."/>
            <person name="Baldi P."/>
            <person name="Sandmeyer S."/>
        </authorList>
    </citation>
    <scope>NUCLEOTIDE SEQUENCE [LARGE SCALE GENOMIC DNA]</scope>
    <source>
        <strain evidence="4">CLIB89(W29)</strain>
    </source>
</reference>
<protein>
    <submittedName>
        <fullName evidence="3">Uncharacterized protein</fullName>
    </submittedName>
</protein>
<dbReference type="eggNOG" id="KOG4234">
    <property type="taxonomic scope" value="Eukaryota"/>
</dbReference>
<evidence type="ECO:0000313" key="3">
    <source>
        <dbReference type="EMBL" id="AOW07089.1"/>
    </source>
</evidence>
<dbReference type="Gene3D" id="1.25.40.10">
    <property type="entry name" value="Tetratricopeptide repeat domain"/>
    <property type="match status" value="1"/>
</dbReference>
<dbReference type="VEuPathDB" id="FungiDB:YALI1_F17066g"/>
<feature type="compositionally biased region" description="Basic and acidic residues" evidence="2">
    <location>
        <begin position="44"/>
        <end position="90"/>
    </location>
</feature>
<proteinExistence type="predicted"/>
<feature type="repeat" description="TPR" evidence="1">
    <location>
        <begin position="160"/>
        <end position="193"/>
    </location>
</feature>
<dbReference type="EMBL" id="CP017558">
    <property type="protein sequence ID" value="AOW07089.1"/>
    <property type="molecule type" value="Genomic_DNA"/>
</dbReference>
<feature type="compositionally biased region" description="Basic and acidic residues" evidence="2">
    <location>
        <begin position="24"/>
        <end position="36"/>
    </location>
</feature>
<dbReference type="VEuPathDB" id="FungiDB:YALI0_F12727g"/>
<dbReference type="InterPro" id="IPR019734">
    <property type="entry name" value="TPR_rpt"/>
</dbReference>
<sequence>MKIEEIVDEVEELVISDDDTSEPFLKEKHLDLEGKPIKKRAPKKKESEETKQRRDGVESRFRNDRSSDLNQDKIEEVNEDDKDKSGATEDLKEESEPEEDDLTQKFAPEEEKKLVDEAEEFKARGNKWFKKGDNDSLKRAINRYDSALRTCPVYLHQTRAIYWSNKAACYMKLGDDHKAVESCNQALGLDPDYVKALNRRAAANEKIGKWSNLQSASDDYNKLVELYGKDGNYIERDKARKNGIALESRIKTAATAETQEMLGKLKDIGNSFLGKFGMNTDMFNMAPDGKGGYSMNFGGNQPPKE</sequence>
<dbReference type="PROSITE" id="PS50005">
    <property type="entry name" value="TPR"/>
    <property type="match status" value="1"/>
</dbReference>
<feature type="compositionally biased region" description="Acidic residues" evidence="2">
    <location>
        <begin position="91"/>
        <end position="101"/>
    </location>
</feature>
<dbReference type="InterPro" id="IPR011990">
    <property type="entry name" value="TPR-like_helical_dom_sf"/>
</dbReference>
<accession>A0A1D8NNA6</accession>
<dbReference type="Pfam" id="PF00515">
    <property type="entry name" value="TPR_1"/>
    <property type="match status" value="1"/>
</dbReference>
<dbReference type="RefSeq" id="XP_505341.3">
    <property type="nucleotide sequence ID" value="XM_505341.3"/>
</dbReference>